<dbReference type="Proteomes" id="UP000440367">
    <property type="component" value="Unassembled WGS sequence"/>
</dbReference>
<evidence type="ECO:0000313" key="11">
    <source>
        <dbReference type="Proteomes" id="UP000437068"/>
    </source>
</evidence>
<sequence length="96" mass="10986">MNRLNGYARNAGLQFDKGVRDTKDHVQRFLGTCGDRGLEHRLCHMRVKDIHELEDMVNAILKSEERGTSREGSAYPRLKGQIPRSKPRLGSPPRRC</sequence>
<comment type="caution">
    <text evidence="9">The sequence shown here is derived from an EMBL/GenBank/DDBJ whole genome shotgun (WGS) entry which is preliminary data.</text>
</comment>
<evidence type="ECO:0000313" key="15">
    <source>
        <dbReference type="Proteomes" id="UP000460718"/>
    </source>
</evidence>
<evidence type="ECO:0000313" key="16">
    <source>
        <dbReference type="Proteomes" id="UP000476176"/>
    </source>
</evidence>
<dbReference type="EMBL" id="QXGA01000344">
    <property type="protein sequence ID" value="KAE9147501.1"/>
    <property type="molecule type" value="Genomic_DNA"/>
</dbReference>
<dbReference type="Proteomes" id="UP000440732">
    <property type="component" value="Unassembled WGS sequence"/>
</dbReference>
<keyword evidence="10" id="KW-1185">Reference proteome</keyword>
<reference evidence="10 11" key="1">
    <citation type="submission" date="2018-08" db="EMBL/GenBank/DDBJ databases">
        <title>Genomic investigation of the strawberry pathogen Phytophthora fragariae indicates pathogenicity is determined by transcriptional variation in three key races.</title>
        <authorList>
            <person name="Adams T.M."/>
            <person name="Armitage A.D."/>
            <person name="Sobczyk M.K."/>
            <person name="Bates H.J."/>
            <person name="Dunwell J.M."/>
            <person name="Nellist C.F."/>
            <person name="Harrison R.J."/>
        </authorList>
    </citation>
    <scope>NUCLEOTIDE SEQUENCE [LARGE SCALE GENOMIC DNA]</scope>
    <source>
        <strain evidence="9 11">A4</strain>
        <strain evidence="6 12">BC-1</strain>
        <strain evidence="8 16">BC-23</strain>
        <strain evidence="7 10">NOV-27</strain>
        <strain evidence="5 13">NOV-5</strain>
        <strain evidence="4 14">NOV-71</strain>
        <strain evidence="3 17">ONT-3</strain>
        <strain evidence="2 15">SCRP245</strain>
    </source>
</reference>
<dbReference type="AlphaFoldDB" id="A0A6A4CF95"/>
<dbReference type="EMBL" id="QXGE01001688">
    <property type="protein sequence ID" value="KAE9289451.1"/>
    <property type="molecule type" value="Genomic_DNA"/>
</dbReference>
<dbReference type="Proteomes" id="UP000476176">
    <property type="component" value="Unassembled WGS sequence"/>
</dbReference>
<dbReference type="EMBL" id="QXGD01001834">
    <property type="protein sequence ID" value="KAE9198187.1"/>
    <property type="molecule type" value="Genomic_DNA"/>
</dbReference>
<evidence type="ECO:0000313" key="4">
    <source>
        <dbReference type="EMBL" id="KAE9084392.1"/>
    </source>
</evidence>
<dbReference type="EMBL" id="QXGB01000369">
    <property type="protein sequence ID" value="KAE9217590.1"/>
    <property type="molecule type" value="Genomic_DNA"/>
</dbReference>
<dbReference type="EMBL" id="QXFZ01001826">
    <property type="protein sequence ID" value="KAE9084392.1"/>
    <property type="molecule type" value="Genomic_DNA"/>
</dbReference>
<dbReference type="Proteomes" id="UP000433483">
    <property type="component" value="Unassembled WGS sequence"/>
</dbReference>
<organism evidence="9 11">
    <name type="scientific">Phytophthora fragariae</name>
    <dbReference type="NCBI Taxonomy" id="53985"/>
    <lineage>
        <taxon>Eukaryota</taxon>
        <taxon>Sar</taxon>
        <taxon>Stramenopiles</taxon>
        <taxon>Oomycota</taxon>
        <taxon>Peronosporomycetes</taxon>
        <taxon>Peronosporales</taxon>
        <taxon>Peronosporaceae</taxon>
        <taxon>Phytophthora</taxon>
    </lineage>
</organism>
<evidence type="ECO:0000256" key="1">
    <source>
        <dbReference type="SAM" id="MobiDB-lite"/>
    </source>
</evidence>
<evidence type="ECO:0000313" key="7">
    <source>
        <dbReference type="EMBL" id="KAE9217590.1"/>
    </source>
</evidence>
<proteinExistence type="predicted"/>
<dbReference type="OrthoDB" id="136332at2759"/>
<evidence type="ECO:0000313" key="12">
    <source>
        <dbReference type="Proteomes" id="UP000440367"/>
    </source>
</evidence>
<dbReference type="EMBL" id="QXFW01002613">
    <property type="protein sequence ID" value="KAE8976932.1"/>
    <property type="molecule type" value="Genomic_DNA"/>
</dbReference>
<accession>A0A6A4CF95</accession>
<dbReference type="EMBL" id="QXFX01002161">
    <property type="protein sequence ID" value="KAE9080007.1"/>
    <property type="molecule type" value="Genomic_DNA"/>
</dbReference>
<evidence type="ECO:0000313" key="6">
    <source>
        <dbReference type="EMBL" id="KAE9198187.1"/>
    </source>
</evidence>
<evidence type="ECO:0000313" key="3">
    <source>
        <dbReference type="EMBL" id="KAE9080007.1"/>
    </source>
</evidence>
<evidence type="ECO:0000313" key="5">
    <source>
        <dbReference type="EMBL" id="KAE9147501.1"/>
    </source>
</evidence>
<evidence type="ECO:0000313" key="14">
    <source>
        <dbReference type="Proteomes" id="UP000441208"/>
    </source>
</evidence>
<evidence type="ECO:0000313" key="9">
    <source>
        <dbReference type="EMBL" id="KAE9289451.1"/>
    </source>
</evidence>
<dbReference type="Proteomes" id="UP000460718">
    <property type="component" value="Unassembled WGS sequence"/>
</dbReference>
<dbReference type="Proteomes" id="UP000441208">
    <property type="component" value="Unassembled WGS sequence"/>
</dbReference>
<dbReference type="Proteomes" id="UP000437068">
    <property type="component" value="Unassembled WGS sequence"/>
</dbReference>
<dbReference type="EMBL" id="QXGC01000285">
    <property type="protein sequence ID" value="KAE9241840.1"/>
    <property type="molecule type" value="Genomic_DNA"/>
</dbReference>
<evidence type="ECO:0000313" key="8">
    <source>
        <dbReference type="EMBL" id="KAE9241840.1"/>
    </source>
</evidence>
<protein>
    <submittedName>
        <fullName evidence="9">Uncharacterized protein</fullName>
    </submittedName>
</protein>
<evidence type="ECO:0000313" key="13">
    <source>
        <dbReference type="Proteomes" id="UP000440732"/>
    </source>
</evidence>
<gene>
    <name evidence="9" type="ORF">PF001_g20032</name>
    <name evidence="6" type="ORF">PF002_g22516</name>
    <name evidence="8" type="ORF">PF004_g6863</name>
    <name evidence="7" type="ORF">PF005_g8608</name>
    <name evidence="5" type="ORF">PF006_g7811</name>
    <name evidence="4" type="ORF">PF007_g21536</name>
    <name evidence="3" type="ORF">PF010_g22546</name>
    <name evidence="2" type="ORF">PF011_g23855</name>
</gene>
<dbReference type="Proteomes" id="UP000488956">
    <property type="component" value="Unassembled WGS sequence"/>
</dbReference>
<name>A0A6A4CF95_9STRA</name>
<feature type="region of interest" description="Disordered" evidence="1">
    <location>
        <begin position="64"/>
        <end position="96"/>
    </location>
</feature>
<evidence type="ECO:0000313" key="17">
    <source>
        <dbReference type="Proteomes" id="UP000488956"/>
    </source>
</evidence>
<evidence type="ECO:0000313" key="2">
    <source>
        <dbReference type="EMBL" id="KAE8976932.1"/>
    </source>
</evidence>
<evidence type="ECO:0000313" key="10">
    <source>
        <dbReference type="Proteomes" id="UP000433483"/>
    </source>
</evidence>